<keyword evidence="1" id="KW-0436">Ligase</keyword>
<name>A0ACC7LFP2_9FLAO</name>
<protein>
    <submittedName>
        <fullName evidence="1">Asparagine--tRNA ligase</fullName>
        <ecNumber evidence="1">6.1.1.22</ecNumber>
    </submittedName>
</protein>
<proteinExistence type="predicted"/>
<dbReference type="EC" id="6.1.1.22" evidence="1"/>
<keyword evidence="2" id="KW-1185">Reference proteome</keyword>
<gene>
    <name evidence="1" type="primary">asnS</name>
    <name evidence="1" type="ORF">ACEZ3G_03030</name>
</gene>
<reference evidence="1" key="1">
    <citation type="submission" date="2024-09" db="EMBL/GenBank/DDBJ databases">
        <authorList>
            <person name="Liu J."/>
        </authorList>
    </citation>
    <scope>NUCLEOTIDE SEQUENCE</scope>
    <source>
        <strain evidence="1">NBU2967</strain>
    </source>
</reference>
<accession>A0ACC7LFP2</accession>
<evidence type="ECO:0000313" key="1">
    <source>
        <dbReference type="EMBL" id="MFH6602436.1"/>
    </source>
</evidence>
<dbReference type="EMBL" id="JBHFPV010000001">
    <property type="protein sequence ID" value="MFH6602436.1"/>
    <property type="molecule type" value="Genomic_DNA"/>
</dbReference>
<dbReference type="Proteomes" id="UP001595191">
    <property type="component" value="Unassembled WGS sequence"/>
</dbReference>
<comment type="caution">
    <text evidence="1">The sequence shown here is derived from an EMBL/GenBank/DDBJ whole genome shotgun (WGS) entry which is preliminary data.</text>
</comment>
<evidence type="ECO:0000313" key="2">
    <source>
        <dbReference type="Proteomes" id="UP001595191"/>
    </source>
</evidence>
<sequence length="477" mass="54556">MVSISIKELLNKEPLSQEVTVNGWVKTFRSNRFIALNDGSTINNIQCVVDFEQFDEALLRQINTGAALTVKGTLVESQGKGQNVEIQVKDVTVHGGADPETYPIQPKKHSLEFLREKAHLRVRTNTFAAVMRVRSALSFAIHQYFRKNGFYYFHAPIITGSDAEGAGEMFRVTTLDGKNPPLDGNGNIDYKEDFFGKETNLTVSGQLEAEAYAMGLGKVYTFGPTFRAENSNTSRHLAEFWMIEPEMAFFDLDANMDLAEDFIKSVIKYILENCEDDLVFLEKRLLDEEKSKPQAERSEMALIDKLKFIVENRFKRLTYTEAIEILKNCKPNKKKKFQYIIEEWGADLQSEHERFLVEKHFKCPVILFDYPANIKAFYMRLNEDGKTVRAMDILFPGIGEIVGGSQREERLDILKEKMAALDIPEKELWWYLDLRKFGTAVHSGFGLGFERLVQFATGMGNIRDVIPFPRTPQNAEF</sequence>
<organism evidence="1 2">
    <name type="scientific">Meishania litoralis</name>
    <dbReference type="NCBI Taxonomy" id="3434685"/>
    <lineage>
        <taxon>Bacteria</taxon>
        <taxon>Pseudomonadati</taxon>
        <taxon>Bacteroidota</taxon>
        <taxon>Flavobacteriia</taxon>
        <taxon>Flavobacteriales</taxon>
        <taxon>Flavobacteriaceae</taxon>
        <taxon>Meishania</taxon>
    </lineage>
</organism>